<dbReference type="SUPFAM" id="SSF52058">
    <property type="entry name" value="L domain-like"/>
    <property type="match status" value="1"/>
</dbReference>
<gene>
    <name evidence="1" type="ORF">FB45DRAFT_901229</name>
</gene>
<keyword evidence="2" id="KW-1185">Reference proteome</keyword>
<dbReference type="Gene3D" id="3.80.10.10">
    <property type="entry name" value="Ribonuclease Inhibitor"/>
    <property type="match status" value="1"/>
</dbReference>
<dbReference type="AlphaFoldDB" id="A0AAD7C8R4"/>
<dbReference type="Proteomes" id="UP001221142">
    <property type="component" value="Unassembled WGS sequence"/>
</dbReference>
<dbReference type="EMBL" id="JARKIF010000004">
    <property type="protein sequence ID" value="KAJ7641872.1"/>
    <property type="molecule type" value="Genomic_DNA"/>
</dbReference>
<evidence type="ECO:0000313" key="1">
    <source>
        <dbReference type="EMBL" id="KAJ7641872.1"/>
    </source>
</evidence>
<comment type="caution">
    <text evidence="1">The sequence shown here is derived from an EMBL/GenBank/DDBJ whole genome shotgun (WGS) entry which is preliminary data.</text>
</comment>
<protein>
    <recommendedName>
        <fullName evidence="3">F-box domain-containing protein</fullName>
    </recommendedName>
</protein>
<accession>A0AAD7C8R4</accession>
<name>A0AAD7C8R4_9AGAR</name>
<organism evidence="1 2">
    <name type="scientific">Roridomyces roridus</name>
    <dbReference type="NCBI Taxonomy" id="1738132"/>
    <lineage>
        <taxon>Eukaryota</taxon>
        <taxon>Fungi</taxon>
        <taxon>Dikarya</taxon>
        <taxon>Basidiomycota</taxon>
        <taxon>Agaricomycotina</taxon>
        <taxon>Agaricomycetes</taxon>
        <taxon>Agaricomycetidae</taxon>
        <taxon>Agaricales</taxon>
        <taxon>Marasmiineae</taxon>
        <taxon>Mycenaceae</taxon>
        <taxon>Roridomyces</taxon>
    </lineage>
</organism>
<evidence type="ECO:0008006" key="3">
    <source>
        <dbReference type="Google" id="ProtNLM"/>
    </source>
</evidence>
<evidence type="ECO:0000313" key="2">
    <source>
        <dbReference type="Proteomes" id="UP001221142"/>
    </source>
</evidence>
<proteinExistence type="predicted"/>
<reference evidence="1" key="1">
    <citation type="submission" date="2023-03" db="EMBL/GenBank/DDBJ databases">
        <title>Massive genome expansion in bonnet fungi (Mycena s.s.) driven by repeated elements and novel gene families across ecological guilds.</title>
        <authorList>
            <consortium name="Lawrence Berkeley National Laboratory"/>
            <person name="Harder C.B."/>
            <person name="Miyauchi S."/>
            <person name="Viragh M."/>
            <person name="Kuo A."/>
            <person name="Thoen E."/>
            <person name="Andreopoulos B."/>
            <person name="Lu D."/>
            <person name="Skrede I."/>
            <person name="Drula E."/>
            <person name="Henrissat B."/>
            <person name="Morin E."/>
            <person name="Kohler A."/>
            <person name="Barry K."/>
            <person name="LaButti K."/>
            <person name="Morin E."/>
            <person name="Salamov A."/>
            <person name="Lipzen A."/>
            <person name="Mereny Z."/>
            <person name="Hegedus B."/>
            <person name="Baldrian P."/>
            <person name="Stursova M."/>
            <person name="Weitz H."/>
            <person name="Taylor A."/>
            <person name="Grigoriev I.V."/>
            <person name="Nagy L.G."/>
            <person name="Martin F."/>
            <person name="Kauserud H."/>
        </authorList>
    </citation>
    <scope>NUCLEOTIDE SEQUENCE</scope>
    <source>
        <strain evidence="1">9284</strain>
    </source>
</reference>
<sequence length="372" mass="40705">MSVLDCFAAPVVSHQTPDLPGLSACSLVCKSWSIHAQRRLFRRVAIVSNESEPHQNARRISLFLDAIHPATERGRCLGSCVLALTLRHADRKGLSKALLRVPNLRHLDTTTSSCDFDAPTLTAFRGKGPQITSLCIQEDFSFFPGQHSGRMHRLVAAFPSIRLLEITSNANSTLPPFEPPPKLSLVAVKFKTTLVQDIGPCLSSLTAGDGLQLLLHDSLRGTRSFTPTPDIGVNLRSLSLQTIDADALGLVHCTNLERFELGRFPDLATLRAIPPSITALSISGTPAANVPVGISFGTFLEELESGFPNLRTLTWTVDFMPPAFAREALEGVCKRRGVRLSLQVVSSERPDSEKDDSENAVELELKHRYIRI</sequence>
<dbReference type="InterPro" id="IPR032675">
    <property type="entry name" value="LRR_dom_sf"/>
</dbReference>